<name>A0ABU0HQH8_9HYPH</name>
<evidence type="ECO:0000313" key="10">
    <source>
        <dbReference type="EMBL" id="MDQ0444573.1"/>
    </source>
</evidence>
<keyword evidence="11" id="KW-1185">Reference proteome</keyword>
<dbReference type="PANTHER" id="PTHR32309">
    <property type="entry name" value="TYROSINE-PROTEIN KINASE"/>
    <property type="match status" value="1"/>
</dbReference>
<evidence type="ECO:0000256" key="2">
    <source>
        <dbReference type="ARBA" id="ARBA00022475"/>
    </source>
</evidence>
<dbReference type="CDD" id="cd05387">
    <property type="entry name" value="BY-kinase"/>
    <property type="match status" value="1"/>
</dbReference>
<evidence type="ECO:0000256" key="3">
    <source>
        <dbReference type="ARBA" id="ARBA00022692"/>
    </source>
</evidence>
<evidence type="ECO:0000256" key="5">
    <source>
        <dbReference type="ARBA" id="ARBA00022840"/>
    </source>
</evidence>
<accession>A0ABU0HQH8</accession>
<evidence type="ECO:0000256" key="1">
    <source>
        <dbReference type="ARBA" id="ARBA00004651"/>
    </source>
</evidence>
<comment type="caution">
    <text evidence="10">The sequence shown here is derived from an EMBL/GenBank/DDBJ whole genome shotgun (WGS) entry which is preliminary data.</text>
</comment>
<dbReference type="Pfam" id="PF02706">
    <property type="entry name" value="Wzz"/>
    <property type="match status" value="1"/>
</dbReference>
<evidence type="ECO:0000256" key="4">
    <source>
        <dbReference type="ARBA" id="ARBA00022741"/>
    </source>
</evidence>
<evidence type="ECO:0000256" key="7">
    <source>
        <dbReference type="ARBA" id="ARBA00023136"/>
    </source>
</evidence>
<feature type="transmembrane region" description="Helical" evidence="8">
    <location>
        <begin position="50"/>
        <end position="69"/>
    </location>
</feature>
<evidence type="ECO:0000313" key="11">
    <source>
        <dbReference type="Proteomes" id="UP001236369"/>
    </source>
</evidence>
<feature type="transmembrane region" description="Helical" evidence="8">
    <location>
        <begin position="291"/>
        <end position="310"/>
    </location>
</feature>
<proteinExistence type="predicted"/>
<keyword evidence="4" id="KW-0547">Nucleotide-binding</keyword>
<gene>
    <name evidence="10" type="ORF">QO016_004086</name>
</gene>
<dbReference type="InterPro" id="IPR003856">
    <property type="entry name" value="LPS_length_determ_N"/>
</dbReference>
<evidence type="ECO:0000256" key="8">
    <source>
        <dbReference type="SAM" id="Phobius"/>
    </source>
</evidence>
<keyword evidence="7 8" id="KW-0472">Membrane</keyword>
<protein>
    <submittedName>
        <fullName evidence="10">Mrp family chromosome partitioning ATPase/capsular polysaccharide biosynthesis protein</fullName>
    </submittedName>
</protein>
<dbReference type="Gene3D" id="3.40.50.300">
    <property type="entry name" value="P-loop containing nucleotide triphosphate hydrolases"/>
    <property type="match status" value="1"/>
</dbReference>
<dbReference type="InterPro" id="IPR005702">
    <property type="entry name" value="Wzc-like_C"/>
</dbReference>
<comment type="subcellular location">
    <subcellularLocation>
        <location evidence="1">Cell membrane</location>
        <topology evidence="1">Multi-pass membrane protein</topology>
    </subcellularLocation>
</comment>
<keyword evidence="3 8" id="KW-0812">Transmembrane</keyword>
<dbReference type="PANTHER" id="PTHR32309:SF13">
    <property type="entry name" value="FERRIC ENTEROBACTIN TRANSPORT PROTEIN FEPE"/>
    <property type="match status" value="1"/>
</dbReference>
<keyword evidence="2" id="KW-1003">Cell membrane</keyword>
<dbReference type="SUPFAM" id="SSF52540">
    <property type="entry name" value="P-loop containing nucleoside triphosphate hydrolases"/>
    <property type="match status" value="1"/>
</dbReference>
<sequence>MTYTSPIVRADEPHPDALPGLEHIDMRFAEDDPGATWIGDLVAAVRRQGLLLILWLLFCFAASLAYTLMAQPEYVSSAQIALEPRVRLPPGADAATAASAVAPILDSAQAESQLQIVRSVRNLSYVFDTLNLNADPAFAPKPPGFVSRIVGGVMGLLTFSRGGTSTPEQAAAQAREIAFQNFSDRVQVRRLGQSYVIEVSFRGLNPDATARLTNSIAAAYIRDQVLVHGVSEQRGTEFLQGRITLIQAEKKAADEAVASGVITDFQFPDSDARIVGAALRPLAAAYPQTKLNLLFGILFGFVTGVAFIAIMNNFDRTVRSPAQIRRVLGIDCLVFVPRLRPGRLSDTTALDQPGSDFARSLRLLRTVLFAARTKANQVSIGFVSCREGDGCSALTANLSGLLAASNSRVVLVDANLHKPDLTRRFAPNSEAGLDNFIHSSPGSIDLPEVRLTTSLGFVPAVASDQMADPNAFLGTHAMRAALTQYNGARDLILDLPPLEASSDAQAIAGMLSGIVLVAALNRTKLDQLAEAVRALRSANGRVLGIVLNDPLPRRNRRLVRGTISAEGHA</sequence>
<dbReference type="EMBL" id="JAUSVV010000013">
    <property type="protein sequence ID" value="MDQ0444573.1"/>
    <property type="molecule type" value="Genomic_DNA"/>
</dbReference>
<feature type="domain" description="Polysaccharide chain length determinant N-terminal" evidence="9">
    <location>
        <begin position="39"/>
        <end position="129"/>
    </location>
</feature>
<dbReference type="RefSeq" id="WP_238252919.1">
    <property type="nucleotide sequence ID" value="NZ_BPQX01000063.1"/>
</dbReference>
<evidence type="ECO:0000259" key="9">
    <source>
        <dbReference type="Pfam" id="PF02706"/>
    </source>
</evidence>
<dbReference type="Proteomes" id="UP001236369">
    <property type="component" value="Unassembled WGS sequence"/>
</dbReference>
<keyword evidence="6 8" id="KW-1133">Transmembrane helix</keyword>
<dbReference type="InterPro" id="IPR050445">
    <property type="entry name" value="Bact_polysacc_biosynth/exp"/>
</dbReference>
<keyword evidence="5" id="KW-0067">ATP-binding</keyword>
<organism evidence="10 11">
    <name type="scientific">Methylobacterium persicinum</name>
    <dbReference type="NCBI Taxonomy" id="374426"/>
    <lineage>
        <taxon>Bacteria</taxon>
        <taxon>Pseudomonadati</taxon>
        <taxon>Pseudomonadota</taxon>
        <taxon>Alphaproteobacteria</taxon>
        <taxon>Hyphomicrobiales</taxon>
        <taxon>Methylobacteriaceae</taxon>
        <taxon>Methylobacterium</taxon>
    </lineage>
</organism>
<evidence type="ECO:0000256" key="6">
    <source>
        <dbReference type="ARBA" id="ARBA00022989"/>
    </source>
</evidence>
<reference evidence="10 11" key="1">
    <citation type="submission" date="2023-07" db="EMBL/GenBank/DDBJ databases">
        <title>Genomic Encyclopedia of Type Strains, Phase IV (KMG-IV): sequencing the most valuable type-strain genomes for metagenomic binning, comparative biology and taxonomic classification.</title>
        <authorList>
            <person name="Goeker M."/>
        </authorList>
    </citation>
    <scope>NUCLEOTIDE SEQUENCE [LARGE SCALE GENOMIC DNA]</scope>
    <source>
        <strain evidence="10 11">DSM 19562</strain>
    </source>
</reference>
<dbReference type="InterPro" id="IPR027417">
    <property type="entry name" value="P-loop_NTPase"/>
</dbReference>